<evidence type="ECO:0000313" key="2">
    <source>
        <dbReference type="EMBL" id="KAF2608392.1"/>
    </source>
</evidence>
<feature type="compositionally biased region" description="Polar residues" evidence="1">
    <location>
        <begin position="15"/>
        <end position="31"/>
    </location>
</feature>
<evidence type="ECO:0000313" key="3">
    <source>
        <dbReference type="Proteomes" id="UP000712281"/>
    </source>
</evidence>
<feature type="region of interest" description="Disordered" evidence="1">
    <location>
        <begin position="1"/>
        <end position="38"/>
    </location>
</feature>
<reference evidence="2" key="1">
    <citation type="submission" date="2019-12" db="EMBL/GenBank/DDBJ databases">
        <title>Genome sequencing and annotation of Brassica cretica.</title>
        <authorList>
            <person name="Studholme D.J."/>
            <person name="Sarris P.F."/>
        </authorList>
    </citation>
    <scope>NUCLEOTIDE SEQUENCE</scope>
    <source>
        <strain evidence="2">PFS-001/15</strain>
        <tissue evidence="2">Leaf</tissue>
    </source>
</reference>
<sequence>MSSSILSPSPAPLMTTMTNSRSVMTGTSSRPVTKGGDFSSAHDHHLLLMTTTFTSTKYQIENKEIEKERERERPPPLAHDHHLYQHKRKSD</sequence>
<name>A0A8S9LPA8_BRACR</name>
<dbReference type="Proteomes" id="UP000712281">
    <property type="component" value="Unassembled WGS sequence"/>
</dbReference>
<evidence type="ECO:0000256" key="1">
    <source>
        <dbReference type="SAM" id="MobiDB-lite"/>
    </source>
</evidence>
<feature type="region of interest" description="Disordered" evidence="1">
    <location>
        <begin position="62"/>
        <end position="91"/>
    </location>
</feature>
<protein>
    <submittedName>
        <fullName evidence="2">Uncharacterized protein</fullName>
    </submittedName>
</protein>
<feature type="compositionally biased region" description="Basic and acidic residues" evidence="1">
    <location>
        <begin position="62"/>
        <end position="83"/>
    </location>
</feature>
<dbReference type="AlphaFoldDB" id="A0A8S9LPA8"/>
<dbReference type="EMBL" id="QGKW02000276">
    <property type="protein sequence ID" value="KAF2608392.1"/>
    <property type="molecule type" value="Genomic_DNA"/>
</dbReference>
<gene>
    <name evidence="2" type="ORF">F2Q68_00045667</name>
</gene>
<comment type="caution">
    <text evidence="2">The sequence shown here is derived from an EMBL/GenBank/DDBJ whole genome shotgun (WGS) entry which is preliminary data.</text>
</comment>
<accession>A0A8S9LPA8</accession>
<proteinExistence type="predicted"/>
<organism evidence="2 3">
    <name type="scientific">Brassica cretica</name>
    <name type="common">Mustard</name>
    <dbReference type="NCBI Taxonomy" id="69181"/>
    <lineage>
        <taxon>Eukaryota</taxon>
        <taxon>Viridiplantae</taxon>
        <taxon>Streptophyta</taxon>
        <taxon>Embryophyta</taxon>
        <taxon>Tracheophyta</taxon>
        <taxon>Spermatophyta</taxon>
        <taxon>Magnoliopsida</taxon>
        <taxon>eudicotyledons</taxon>
        <taxon>Gunneridae</taxon>
        <taxon>Pentapetalae</taxon>
        <taxon>rosids</taxon>
        <taxon>malvids</taxon>
        <taxon>Brassicales</taxon>
        <taxon>Brassicaceae</taxon>
        <taxon>Brassiceae</taxon>
        <taxon>Brassica</taxon>
    </lineage>
</organism>